<feature type="region of interest" description="Disordered" evidence="1">
    <location>
        <begin position="170"/>
        <end position="190"/>
    </location>
</feature>
<proteinExistence type="predicted"/>
<dbReference type="InterPro" id="IPR010496">
    <property type="entry name" value="AL/BT2_dom"/>
</dbReference>
<evidence type="ECO:0000313" key="4">
    <source>
        <dbReference type="EMBL" id="MFC4872333.1"/>
    </source>
</evidence>
<dbReference type="Proteomes" id="UP001595818">
    <property type="component" value="Unassembled WGS sequence"/>
</dbReference>
<gene>
    <name evidence="4" type="ORF">ACFPFU_11575</name>
</gene>
<dbReference type="SUPFAM" id="SSF49899">
    <property type="entry name" value="Concanavalin A-like lectins/glucanases"/>
    <property type="match status" value="1"/>
</dbReference>
<protein>
    <submittedName>
        <fullName evidence="4">DUF1080 domain-containing protein</fullName>
    </submittedName>
</protein>
<feature type="compositionally biased region" description="Basic and acidic residues" evidence="1">
    <location>
        <begin position="170"/>
        <end position="182"/>
    </location>
</feature>
<accession>A0ABV9T1J2</accession>
<evidence type="ECO:0000259" key="3">
    <source>
        <dbReference type="Pfam" id="PF06439"/>
    </source>
</evidence>
<comment type="caution">
    <text evidence="4">The sequence shown here is derived from an EMBL/GenBank/DDBJ whole genome shotgun (WGS) entry which is preliminary data.</text>
</comment>
<feature type="chain" id="PRO_5047107116" evidence="2">
    <location>
        <begin position="20"/>
        <end position="211"/>
    </location>
</feature>
<name>A0ABV9T1J2_9BACT</name>
<feature type="signal peptide" evidence="2">
    <location>
        <begin position="1"/>
        <end position="19"/>
    </location>
</feature>
<evidence type="ECO:0000256" key="2">
    <source>
        <dbReference type="SAM" id="SignalP"/>
    </source>
</evidence>
<feature type="domain" description="3-keto-alpha-glucoside-1,2-lyase/3-keto-2-hydroxy-glucal hydratase" evidence="3">
    <location>
        <begin position="26"/>
        <end position="208"/>
    </location>
</feature>
<evidence type="ECO:0000256" key="1">
    <source>
        <dbReference type="SAM" id="MobiDB-lite"/>
    </source>
</evidence>
<dbReference type="RefSeq" id="WP_377064627.1">
    <property type="nucleotide sequence ID" value="NZ_JBHSJJ010000005.1"/>
</dbReference>
<dbReference type="InterPro" id="IPR013320">
    <property type="entry name" value="ConA-like_dom_sf"/>
</dbReference>
<sequence length="211" mass="23779">MKQFVLVLLSAVLSFTAFGQKADKKGWVTIFDGKTFEGWKASENPDSFSIEDGVIKVDGPRAHLFYVGPVGDHDFKNFELMAQIKTEPNANSGIFVHTAYQEGGWPEKGYEIQVNQTHGDWRKTGSVYSFKDVKETFVEDNEWYTKHIIVKGDKITVKVNGKVINEYVESKDRESPAGDSPKKLSSGTIALQAHDPKSVIYYKDIRIKPLK</sequence>
<dbReference type="Gene3D" id="2.60.120.560">
    <property type="entry name" value="Exo-inulinase, domain 1"/>
    <property type="match status" value="1"/>
</dbReference>
<organism evidence="4 5">
    <name type="scientific">Negadavirga shengliensis</name>
    <dbReference type="NCBI Taxonomy" id="1389218"/>
    <lineage>
        <taxon>Bacteria</taxon>
        <taxon>Pseudomonadati</taxon>
        <taxon>Bacteroidota</taxon>
        <taxon>Cytophagia</taxon>
        <taxon>Cytophagales</taxon>
        <taxon>Cyclobacteriaceae</taxon>
        <taxon>Negadavirga</taxon>
    </lineage>
</organism>
<dbReference type="Pfam" id="PF06439">
    <property type="entry name" value="3keto-disac_hyd"/>
    <property type="match status" value="1"/>
</dbReference>
<dbReference type="EMBL" id="JBHSJJ010000005">
    <property type="protein sequence ID" value="MFC4872333.1"/>
    <property type="molecule type" value="Genomic_DNA"/>
</dbReference>
<keyword evidence="2" id="KW-0732">Signal</keyword>
<keyword evidence="5" id="KW-1185">Reference proteome</keyword>
<reference evidence="5" key="1">
    <citation type="journal article" date="2019" name="Int. J. Syst. Evol. Microbiol.">
        <title>The Global Catalogue of Microorganisms (GCM) 10K type strain sequencing project: providing services to taxonomists for standard genome sequencing and annotation.</title>
        <authorList>
            <consortium name="The Broad Institute Genomics Platform"/>
            <consortium name="The Broad Institute Genome Sequencing Center for Infectious Disease"/>
            <person name="Wu L."/>
            <person name="Ma J."/>
        </authorList>
    </citation>
    <scope>NUCLEOTIDE SEQUENCE [LARGE SCALE GENOMIC DNA]</scope>
    <source>
        <strain evidence="5">CGMCC 4.7466</strain>
    </source>
</reference>
<evidence type="ECO:0000313" key="5">
    <source>
        <dbReference type="Proteomes" id="UP001595818"/>
    </source>
</evidence>